<feature type="transmembrane region" description="Helical" evidence="1">
    <location>
        <begin position="31"/>
        <end position="52"/>
    </location>
</feature>
<evidence type="ECO:0000313" key="2">
    <source>
        <dbReference type="EMBL" id="MFC3183258.1"/>
    </source>
</evidence>
<dbReference type="Proteomes" id="UP001595547">
    <property type="component" value="Unassembled WGS sequence"/>
</dbReference>
<proteinExistence type="predicted"/>
<dbReference type="RefSeq" id="WP_380074943.1">
    <property type="nucleotide sequence ID" value="NZ_JBHRTO010000003.1"/>
</dbReference>
<evidence type="ECO:0000256" key="1">
    <source>
        <dbReference type="SAM" id="Phobius"/>
    </source>
</evidence>
<reference evidence="3" key="1">
    <citation type="journal article" date="2019" name="Int. J. Syst. Evol. Microbiol.">
        <title>The Global Catalogue of Microorganisms (GCM) 10K type strain sequencing project: providing services to taxonomists for standard genome sequencing and annotation.</title>
        <authorList>
            <consortium name="The Broad Institute Genomics Platform"/>
            <consortium name="The Broad Institute Genome Sequencing Center for Infectious Disease"/>
            <person name="Wu L."/>
            <person name="Ma J."/>
        </authorList>
    </citation>
    <scope>NUCLEOTIDE SEQUENCE [LARGE SCALE GENOMIC DNA]</scope>
    <source>
        <strain evidence="3">KCTC 52039</strain>
    </source>
</reference>
<comment type="caution">
    <text evidence="2">The sequence shown here is derived from an EMBL/GenBank/DDBJ whole genome shotgun (WGS) entry which is preliminary data.</text>
</comment>
<gene>
    <name evidence="2" type="ORF">ACFOGH_19855</name>
</gene>
<feature type="transmembrane region" description="Helical" evidence="1">
    <location>
        <begin position="7"/>
        <end position="25"/>
    </location>
</feature>
<feature type="transmembrane region" description="Helical" evidence="1">
    <location>
        <begin position="73"/>
        <end position="92"/>
    </location>
</feature>
<accession>A0ABV7J607</accession>
<evidence type="ECO:0000313" key="3">
    <source>
        <dbReference type="Proteomes" id="UP001595547"/>
    </source>
</evidence>
<keyword evidence="3" id="KW-1185">Reference proteome</keyword>
<sequence length="355" mass="38056">MPMSHDAAIRLTTLGWALVLVLFVIGAPLLWAASPLILAGVVLVGAMIGLIGHGLRRLVNGGKRQAGSGLRSIMIGAGLLVGLVAAPVWWLLLQPGLHPLAVPRVTLSDGKRQVVFQGMVHVGSEQFYRSVSYDLIRAKDAGYVLFFEGVQPGTPEAKAWLDAVTQSGGDLNAQYGKIGDICGLSFQGDYLTFLQRDQALDPVHLVTADVTETEMYEEWQRQTAANPSLADAMPEGSGGDVFDLSALLEFAAGLQGSQKDLVAAGCRGIFSLILGRAESPDALNGVILDFRNRRLADRIAALPNDDIYITYGSGHFPGLFREMRARDPNWRIAGTNWTTAILPPDDATGQLLTAP</sequence>
<protein>
    <recommendedName>
        <fullName evidence="4">TraB/GumN family protein</fullName>
    </recommendedName>
</protein>
<keyword evidence="1" id="KW-0472">Membrane</keyword>
<keyword evidence="1" id="KW-0812">Transmembrane</keyword>
<dbReference type="EMBL" id="JBHRTO010000003">
    <property type="protein sequence ID" value="MFC3183258.1"/>
    <property type="molecule type" value="Genomic_DNA"/>
</dbReference>
<name>A0ABV7J607_9RHOB</name>
<keyword evidence="1" id="KW-1133">Transmembrane helix</keyword>
<evidence type="ECO:0008006" key="4">
    <source>
        <dbReference type="Google" id="ProtNLM"/>
    </source>
</evidence>
<organism evidence="2 3">
    <name type="scientific">Cypionkella sinensis</name>
    <dbReference type="NCBI Taxonomy" id="1756043"/>
    <lineage>
        <taxon>Bacteria</taxon>
        <taxon>Pseudomonadati</taxon>
        <taxon>Pseudomonadota</taxon>
        <taxon>Alphaproteobacteria</taxon>
        <taxon>Rhodobacterales</taxon>
        <taxon>Paracoccaceae</taxon>
        <taxon>Cypionkella</taxon>
    </lineage>
</organism>